<dbReference type="VEuPathDB" id="VectorBase:CPIJ013441"/>
<evidence type="ECO:0000313" key="3">
    <source>
        <dbReference type="Proteomes" id="UP000002320"/>
    </source>
</evidence>
<evidence type="ECO:0000313" key="1">
    <source>
        <dbReference type="EMBL" id="EDS38982.1"/>
    </source>
</evidence>
<proteinExistence type="predicted"/>
<reference evidence="1" key="1">
    <citation type="submission" date="2007-03" db="EMBL/GenBank/DDBJ databases">
        <title>Annotation of Culex pipiens quinquefasciatus.</title>
        <authorList>
            <consortium name="The Broad Institute Genome Sequencing Platform"/>
            <person name="Atkinson P.W."/>
            <person name="Hemingway J."/>
            <person name="Christensen B.M."/>
            <person name="Higgs S."/>
            <person name="Kodira C."/>
            <person name="Hannick L."/>
            <person name="Megy K."/>
            <person name="O'Leary S."/>
            <person name="Pearson M."/>
            <person name="Haas B.J."/>
            <person name="Mauceli E."/>
            <person name="Wortman J.R."/>
            <person name="Lee N.H."/>
            <person name="Guigo R."/>
            <person name="Stanke M."/>
            <person name="Alvarado L."/>
            <person name="Amedeo P."/>
            <person name="Antoine C.H."/>
            <person name="Arensburger P."/>
            <person name="Bidwell S.L."/>
            <person name="Crawford M."/>
            <person name="Camaro F."/>
            <person name="Devon K."/>
            <person name="Engels R."/>
            <person name="Hammond M."/>
            <person name="Howarth C."/>
            <person name="Koehrsen M."/>
            <person name="Lawson D."/>
            <person name="Montgomery P."/>
            <person name="Nene V."/>
            <person name="Nusbaum C."/>
            <person name="Puiu D."/>
            <person name="Romero-Severson J."/>
            <person name="Severson D.W."/>
            <person name="Shumway M."/>
            <person name="Sisk P."/>
            <person name="Stolte C."/>
            <person name="Zeng Q."/>
            <person name="Eisenstadt E."/>
            <person name="Fraser-Liggett C."/>
            <person name="Strausberg R."/>
            <person name="Galagan J."/>
            <person name="Birren B."/>
            <person name="Collins F.H."/>
        </authorList>
    </citation>
    <scope>NUCLEOTIDE SEQUENCE [LARGE SCALE GENOMIC DNA]</scope>
    <source>
        <strain evidence="1">JHB</strain>
    </source>
</reference>
<dbReference type="OrthoDB" id="9974612at2759"/>
<sequence length="146" mass="16266">MDSEDVFFGAVKSYGYTRAVRGERLERVAPKSGENKQETFEMFKLLEIGTLAMPATQRAETSTASSVVACCVLRAGEENLQLIGALESNRRGVFGANDRVLLYPEEGWARSAASSYWTISPCRWRRNRCIVEEVAGSRNCSSQFLL</sequence>
<reference evidence="2" key="2">
    <citation type="submission" date="2020-05" db="UniProtKB">
        <authorList>
            <consortium name="EnsemblMetazoa"/>
        </authorList>
    </citation>
    <scope>IDENTIFICATION</scope>
    <source>
        <strain evidence="2">JHB</strain>
    </source>
</reference>
<evidence type="ECO:0000313" key="2">
    <source>
        <dbReference type="EnsemblMetazoa" id="CPIJ013441-PA"/>
    </source>
</evidence>
<dbReference type="KEGG" id="cqu:CpipJ_CPIJ013441"/>
<dbReference type="eggNOG" id="ENOG502S1SY">
    <property type="taxonomic scope" value="Eukaryota"/>
</dbReference>
<dbReference type="AlphaFoldDB" id="B0X252"/>
<dbReference type="VEuPathDB" id="VectorBase:CQUJHB014583"/>
<protein>
    <submittedName>
        <fullName evidence="1 2">Uncharacterized protein</fullName>
    </submittedName>
</protein>
<keyword evidence="3" id="KW-1185">Reference proteome</keyword>
<dbReference type="EMBL" id="DS232280">
    <property type="protein sequence ID" value="EDS38982.1"/>
    <property type="molecule type" value="Genomic_DNA"/>
</dbReference>
<dbReference type="InParanoid" id="B0X252"/>
<dbReference type="EnsemblMetazoa" id="CPIJ013441-RA">
    <property type="protein sequence ID" value="CPIJ013441-PA"/>
    <property type="gene ID" value="CPIJ013441"/>
</dbReference>
<name>B0X252_CULQU</name>
<gene>
    <name evidence="2" type="primary">6046545</name>
    <name evidence="1" type="ORF">CpipJ_CPIJ013441</name>
</gene>
<dbReference type="HOGENOM" id="CLU_1779262_0_0_1"/>
<accession>B0X252</accession>
<dbReference type="Proteomes" id="UP000002320">
    <property type="component" value="Unassembled WGS sequence"/>
</dbReference>
<organism>
    <name type="scientific">Culex quinquefasciatus</name>
    <name type="common">Southern house mosquito</name>
    <name type="synonym">Culex pungens</name>
    <dbReference type="NCBI Taxonomy" id="7176"/>
    <lineage>
        <taxon>Eukaryota</taxon>
        <taxon>Metazoa</taxon>
        <taxon>Ecdysozoa</taxon>
        <taxon>Arthropoda</taxon>
        <taxon>Hexapoda</taxon>
        <taxon>Insecta</taxon>
        <taxon>Pterygota</taxon>
        <taxon>Neoptera</taxon>
        <taxon>Endopterygota</taxon>
        <taxon>Diptera</taxon>
        <taxon>Nematocera</taxon>
        <taxon>Culicoidea</taxon>
        <taxon>Culicidae</taxon>
        <taxon>Culicinae</taxon>
        <taxon>Culicini</taxon>
        <taxon>Culex</taxon>
        <taxon>Culex</taxon>
    </lineage>
</organism>